<gene>
    <name evidence="1" type="ORF">DKP76_07130</name>
</gene>
<dbReference type="Proteomes" id="UP000245865">
    <property type="component" value="Unassembled WGS sequence"/>
</dbReference>
<name>A0A316JIC3_9HYPH</name>
<evidence type="ECO:0000313" key="1">
    <source>
        <dbReference type="EMBL" id="PWL18993.1"/>
    </source>
</evidence>
<sequence length="97" mass="9525">MSAVHVAPANTVAPAITGTATVGQTLTVTNGTWTGTPTPTYARQWYADDVAIEGATATTYALTAAEEGAVITVVVTATNAAGSVTAASNATVPVATT</sequence>
<organism evidence="1 2">
    <name type="scientific">Falsochrobactrum shanghaiense</name>
    <dbReference type="NCBI Taxonomy" id="2201899"/>
    <lineage>
        <taxon>Bacteria</taxon>
        <taxon>Pseudomonadati</taxon>
        <taxon>Pseudomonadota</taxon>
        <taxon>Alphaproteobacteria</taxon>
        <taxon>Hyphomicrobiales</taxon>
        <taxon>Brucellaceae</taxon>
        <taxon>Falsochrobactrum</taxon>
    </lineage>
</organism>
<dbReference type="EMBL" id="QGDB01000002">
    <property type="protein sequence ID" value="PWL18993.1"/>
    <property type="molecule type" value="Genomic_DNA"/>
</dbReference>
<evidence type="ECO:0000313" key="2">
    <source>
        <dbReference type="Proteomes" id="UP000245865"/>
    </source>
</evidence>
<reference evidence="1 2" key="1">
    <citation type="submission" date="2018-05" db="EMBL/GenBank/DDBJ databases">
        <title>Comparative genomic sequence analysis between strain HN4 and CCM 8460T (Falsochrobactrum ovis) will provide more evidence to prove that HN4 is a new species of Falsochrobactrum.</title>
        <authorList>
            <person name="Lyu W."/>
            <person name="Sun L."/>
            <person name="Yao L."/>
        </authorList>
    </citation>
    <scope>NUCLEOTIDE SEQUENCE [LARGE SCALE GENOMIC DNA]</scope>
    <source>
        <strain evidence="1 2">HN4</strain>
    </source>
</reference>
<keyword evidence="2" id="KW-1185">Reference proteome</keyword>
<dbReference type="AlphaFoldDB" id="A0A316JIC3"/>
<dbReference type="Gene3D" id="2.60.40.2700">
    <property type="match status" value="1"/>
</dbReference>
<accession>A0A316JIC3</accession>
<protein>
    <submittedName>
        <fullName evidence="1">Uncharacterized protein</fullName>
    </submittedName>
</protein>
<comment type="caution">
    <text evidence="1">The sequence shown here is derived from an EMBL/GenBank/DDBJ whole genome shotgun (WGS) entry which is preliminary data.</text>
</comment>
<proteinExistence type="predicted"/>